<protein>
    <submittedName>
        <fullName evidence="1">Methyltransferase domain-containing protein</fullName>
    </submittedName>
</protein>
<dbReference type="EMBL" id="CP036282">
    <property type="protein sequence ID" value="QDL55240.1"/>
    <property type="molecule type" value="Genomic_DNA"/>
</dbReference>
<dbReference type="Gene3D" id="3.40.50.150">
    <property type="entry name" value="Vaccinia Virus protein VP39"/>
    <property type="match status" value="1"/>
</dbReference>
<dbReference type="CDD" id="cd02440">
    <property type="entry name" value="AdoMet_MTases"/>
    <property type="match status" value="1"/>
</dbReference>
<accession>A0A515ERG7</accession>
<keyword evidence="2" id="KW-1185">Reference proteome</keyword>
<dbReference type="InterPro" id="IPR029063">
    <property type="entry name" value="SAM-dependent_MTases_sf"/>
</dbReference>
<proteinExistence type="predicted"/>
<reference evidence="2" key="2">
    <citation type="journal article" date="2020" name="Int. J. Syst. Evol. Microbiol.">
        <title>Genomic insights into a novel species Rhodoferax aquaticus sp. nov., isolated from freshwater.</title>
        <authorList>
            <person name="Li T."/>
            <person name="Zhuo Y."/>
            <person name="Jin C.Z."/>
            <person name="Wu X."/>
            <person name="Ko S.R."/>
            <person name="Jin F.J."/>
            <person name="Ahn C.Y."/>
            <person name="Oh H.M."/>
            <person name="Lee H.G."/>
            <person name="Jin L."/>
        </authorList>
    </citation>
    <scope>NUCLEOTIDE SEQUENCE [LARGE SCALE GENOMIC DNA]</scope>
    <source>
        <strain evidence="2">Gr-4</strain>
    </source>
</reference>
<evidence type="ECO:0000313" key="2">
    <source>
        <dbReference type="Proteomes" id="UP000317365"/>
    </source>
</evidence>
<dbReference type="GO" id="GO:0032259">
    <property type="term" value="P:methylation"/>
    <property type="evidence" value="ECO:0007669"/>
    <property type="project" value="UniProtKB-KW"/>
</dbReference>
<gene>
    <name evidence="1" type="ORF">EXZ61_14275</name>
</gene>
<dbReference type="Proteomes" id="UP000317365">
    <property type="component" value="Chromosome"/>
</dbReference>
<evidence type="ECO:0000313" key="1">
    <source>
        <dbReference type="EMBL" id="QDL55240.1"/>
    </source>
</evidence>
<dbReference type="AlphaFoldDB" id="A0A515ERG7"/>
<keyword evidence="1" id="KW-0489">Methyltransferase</keyword>
<dbReference type="GO" id="GO:0008168">
    <property type="term" value="F:methyltransferase activity"/>
    <property type="evidence" value="ECO:0007669"/>
    <property type="project" value="UniProtKB-KW"/>
</dbReference>
<dbReference type="Pfam" id="PF13489">
    <property type="entry name" value="Methyltransf_23"/>
    <property type="match status" value="1"/>
</dbReference>
<reference evidence="2" key="1">
    <citation type="submission" date="2019-02" db="EMBL/GenBank/DDBJ databases">
        <title>Complete genome sequence of Rhodoferax sp. Gr-4.</title>
        <authorList>
            <person name="Jin L."/>
        </authorList>
    </citation>
    <scope>NUCLEOTIDE SEQUENCE [LARGE SCALE GENOMIC DNA]</scope>
    <source>
        <strain evidence="2">Gr-4</strain>
    </source>
</reference>
<name>A0A515ERG7_9BURK</name>
<dbReference type="SUPFAM" id="SSF53335">
    <property type="entry name" value="S-adenosyl-L-methionine-dependent methyltransferases"/>
    <property type="match status" value="1"/>
</dbReference>
<sequence>MVFGRCSRAVNFVFCNWRLGELLFSVKWIFCIRKVGRGRWVGPGICNPVIVNGETIAHSNIDGNWLQNSKASLYLNLYACVWIETARVHLKSAENQTLFEEMIMSELSGNKLWKSILRNMNESASLKEETMRKEIKSAKIDANTQNLLEAIYLEEDREASFKRFLESQEYKALFNEILRQTGGNLDAKICEVGAGPGFLGVALTKSGFKNVCMLEPNGEWITGTGFISNIAKQHGVSIWNDLNKWYDSDELYDFIITKACVHHFGNVSKVAAEIRCKLKHDGKWLMFDEYFANTAEDLYLALVEHSHVIKYGQYEWPYSAALYVDMVQLVGYKLDEVLPTRYENNYIARNASEKVRLSTLITKLTKVLIRLRLTVLVFGLERVMDKFFGISRRFRLFTFPQLLVFKKSNIVFPSVPSNKLPS</sequence>
<keyword evidence="1" id="KW-0808">Transferase</keyword>
<dbReference type="KEGG" id="rhg:EXZ61_14275"/>
<organism evidence="1 2">
    <name type="scientific">Rhodoferax aquaticus</name>
    <dbReference type="NCBI Taxonomy" id="2527691"/>
    <lineage>
        <taxon>Bacteria</taxon>
        <taxon>Pseudomonadati</taxon>
        <taxon>Pseudomonadota</taxon>
        <taxon>Betaproteobacteria</taxon>
        <taxon>Burkholderiales</taxon>
        <taxon>Comamonadaceae</taxon>
        <taxon>Rhodoferax</taxon>
    </lineage>
</organism>